<evidence type="ECO:0000256" key="7">
    <source>
        <dbReference type="ARBA" id="ARBA00034003"/>
    </source>
</evidence>
<dbReference type="Gene3D" id="3.30.470.30">
    <property type="entry name" value="DNA ligase/mRNA capping enzyme"/>
    <property type="match status" value="1"/>
</dbReference>
<feature type="domain" description="ATP-dependent DNA ligase family profile" evidence="8">
    <location>
        <begin position="56"/>
        <end position="223"/>
    </location>
</feature>
<evidence type="ECO:0000256" key="6">
    <source>
        <dbReference type="ARBA" id="ARBA00023204"/>
    </source>
</evidence>
<dbReference type="InterPro" id="IPR050326">
    <property type="entry name" value="NAD_dep_DNA_ligaseB"/>
</dbReference>
<dbReference type="PANTHER" id="PTHR47810:SF1">
    <property type="entry name" value="DNA LIGASE B"/>
    <property type="match status" value="1"/>
</dbReference>
<dbReference type="GO" id="GO:0006310">
    <property type="term" value="P:DNA recombination"/>
    <property type="evidence" value="ECO:0007669"/>
    <property type="project" value="InterPro"/>
</dbReference>
<sequence>MSEPLLEPGLIGIKLGTYGVGAGTAIKDPRIVPTVQNYKRQIASRMFPLGRHDIDRKVADAEYYVSRKIDGEFTVCVFQDGQIYSVNPGGTVRVGMPWQKEALEILKAANVDSALFAGELHKEIDGDRRCRVHDVISSARQPKSEQDLQSLHFAVFDLIAINGETVDQPYAETWTKIEELFSGGSKIQPVETVKVKGRKAVKMKFDEWVDKEKAEGIVVRSDVAGNFKIKPLHTLDALVLGFTESTDDREGMLHDLLLGIVREDGAVQVMCRVGGGFSDDDRRGMLSDLKDMVVESEYAEVNSDHVAYQMVRPEWVIEITCLDIISQNTRGGPINRMVLNWNHETDAYEVVRRLPLVSIISPQFVRIREDKKFNKDDVRIAQITNVVPVQKVDVNATELKLSTSSVLKREVYTKTLKGKLMVRKFLMWKTNKENEGSEYPAYVVHYTDYSPGRKVPLDREVRISNSEQQINDLFEQLKKDNIKKGWAIQEPDAKA</sequence>
<comment type="catalytic activity">
    <reaction evidence="7">
        <text>ATP + (deoxyribonucleotide)n-3'-hydroxyl + 5'-phospho-(deoxyribonucleotide)m = (deoxyribonucleotide)n+m + AMP + diphosphate.</text>
        <dbReference type="EC" id="6.5.1.1"/>
    </reaction>
</comment>
<accession>A0A5B9P7Z7</accession>
<keyword evidence="3 10" id="KW-0436">Ligase</keyword>
<comment type="cofactor">
    <cofactor evidence="1">
        <name>a divalent metal cation</name>
        <dbReference type="ChEBI" id="CHEBI:60240"/>
    </cofactor>
</comment>
<dbReference type="STRING" id="980251.GCA_001642875_00009"/>
<dbReference type="InterPro" id="IPR012310">
    <property type="entry name" value="DNA_ligase_ATP-dep_cent"/>
</dbReference>
<evidence type="ECO:0000256" key="3">
    <source>
        <dbReference type="ARBA" id="ARBA00022598"/>
    </source>
</evidence>
<dbReference type="Gene3D" id="2.40.50.140">
    <property type="entry name" value="Nucleic acid-binding proteins"/>
    <property type="match status" value="1"/>
</dbReference>
<organism evidence="10 11">
    <name type="scientific">Mariniblastus fucicola</name>
    <dbReference type="NCBI Taxonomy" id="980251"/>
    <lineage>
        <taxon>Bacteria</taxon>
        <taxon>Pseudomonadati</taxon>
        <taxon>Planctomycetota</taxon>
        <taxon>Planctomycetia</taxon>
        <taxon>Pirellulales</taxon>
        <taxon>Pirellulaceae</taxon>
        <taxon>Mariniblastus</taxon>
    </lineage>
</organism>
<dbReference type="RefSeq" id="WP_075081486.1">
    <property type="nucleotide sequence ID" value="NZ_CP042912.1"/>
</dbReference>
<keyword evidence="11" id="KW-1185">Reference proteome</keyword>
<dbReference type="EMBL" id="CP042912">
    <property type="protein sequence ID" value="QEG22418.1"/>
    <property type="molecule type" value="Genomic_DNA"/>
</dbReference>
<evidence type="ECO:0000256" key="5">
    <source>
        <dbReference type="ARBA" id="ARBA00022763"/>
    </source>
</evidence>
<dbReference type="KEGG" id="mff:MFFC18_22980"/>
<proteinExistence type="predicted"/>
<name>A0A5B9P7Z7_9BACT</name>
<feature type="domain" description="DNA ligase ATP-dependent C-terminal" evidence="9">
    <location>
        <begin position="250"/>
        <end position="371"/>
    </location>
</feature>
<evidence type="ECO:0000259" key="8">
    <source>
        <dbReference type="Pfam" id="PF01068"/>
    </source>
</evidence>
<dbReference type="SUPFAM" id="SSF56091">
    <property type="entry name" value="DNA ligase/mRNA capping enzyme, catalytic domain"/>
    <property type="match status" value="1"/>
</dbReference>
<evidence type="ECO:0000313" key="10">
    <source>
        <dbReference type="EMBL" id="QEG22418.1"/>
    </source>
</evidence>
<keyword evidence="4" id="KW-0235">DNA replication</keyword>
<dbReference type="EC" id="6.5.1.1" evidence="2"/>
<protein>
    <recommendedName>
        <fullName evidence="2">DNA ligase (ATP)</fullName>
        <ecNumber evidence="2">6.5.1.1</ecNumber>
    </recommendedName>
</protein>
<dbReference type="InterPro" id="IPR012340">
    <property type="entry name" value="NA-bd_OB-fold"/>
</dbReference>
<dbReference type="GO" id="GO:0006260">
    <property type="term" value="P:DNA replication"/>
    <property type="evidence" value="ECO:0007669"/>
    <property type="project" value="UniProtKB-KW"/>
</dbReference>
<evidence type="ECO:0000256" key="2">
    <source>
        <dbReference type="ARBA" id="ARBA00012727"/>
    </source>
</evidence>
<evidence type="ECO:0000256" key="4">
    <source>
        <dbReference type="ARBA" id="ARBA00022705"/>
    </source>
</evidence>
<keyword evidence="5" id="KW-0227">DNA damage</keyword>
<dbReference type="PANTHER" id="PTHR47810">
    <property type="entry name" value="DNA LIGASE"/>
    <property type="match status" value="1"/>
</dbReference>
<dbReference type="Proteomes" id="UP000322214">
    <property type="component" value="Chromosome"/>
</dbReference>
<evidence type="ECO:0000313" key="11">
    <source>
        <dbReference type="Proteomes" id="UP000322214"/>
    </source>
</evidence>
<dbReference type="SUPFAM" id="SSF50249">
    <property type="entry name" value="Nucleic acid-binding proteins"/>
    <property type="match status" value="1"/>
</dbReference>
<dbReference type="GO" id="GO:0003910">
    <property type="term" value="F:DNA ligase (ATP) activity"/>
    <property type="evidence" value="ECO:0007669"/>
    <property type="project" value="UniProtKB-EC"/>
</dbReference>
<evidence type="ECO:0000259" key="9">
    <source>
        <dbReference type="Pfam" id="PF04679"/>
    </source>
</evidence>
<dbReference type="Pfam" id="PF01068">
    <property type="entry name" value="DNA_ligase_A_M"/>
    <property type="match status" value="1"/>
</dbReference>
<dbReference type="OrthoDB" id="1090960at2"/>
<keyword evidence="6" id="KW-0234">DNA repair</keyword>
<evidence type="ECO:0000256" key="1">
    <source>
        <dbReference type="ARBA" id="ARBA00001968"/>
    </source>
</evidence>
<dbReference type="GO" id="GO:0005524">
    <property type="term" value="F:ATP binding"/>
    <property type="evidence" value="ECO:0007669"/>
    <property type="project" value="InterPro"/>
</dbReference>
<dbReference type="InterPro" id="IPR012309">
    <property type="entry name" value="DNA_ligase_ATP-dep_C"/>
</dbReference>
<reference evidence="10 11" key="1">
    <citation type="submission" date="2019-08" db="EMBL/GenBank/DDBJ databases">
        <title>Deep-cultivation of Planctomycetes and their phenomic and genomic characterization uncovers novel biology.</title>
        <authorList>
            <person name="Wiegand S."/>
            <person name="Jogler M."/>
            <person name="Boedeker C."/>
            <person name="Pinto D."/>
            <person name="Vollmers J."/>
            <person name="Rivas-Marin E."/>
            <person name="Kohn T."/>
            <person name="Peeters S.H."/>
            <person name="Heuer A."/>
            <person name="Rast P."/>
            <person name="Oberbeckmann S."/>
            <person name="Bunk B."/>
            <person name="Jeske O."/>
            <person name="Meyerdierks A."/>
            <person name="Storesund J.E."/>
            <person name="Kallscheuer N."/>
            <person name="Luecker S."/>
            <person name="Lage O.M."/>
            <person name="Pohl T."/>
            <person name="Merkel B.J."/>
            <person name="Hornburger P."/>
            <person name="Mueller R.-W."/>
            <person name="Bruemmer F."/>
            <person name="Labrenz M."/>
            <person name="Spormann A.M."/>
            <person name="Op den Camp H."/>
            <person name="Overmann J."/>
            <person name="Amann R."/>
            <person name="Jetten M.S.M."/>
            <person name="Mascher T."/>
            <person name="Medema M.H."/>
            <person name="Devos D.P."/>
            <person name="Kaster A.-K."/>
            <person name="Ovreas L."/>
            <person name="Rohde M."/>
            <person name="Galperin M.Y."/>
            <person name="Jogler C."/>
        </authorList>
    </citation>
    <scope>NUCLEOTIDE SEQUENCE [LARGE SCALE GENOMIC DNA]</scope>
    <source>
        <strain evidence="10 11">FC18</strain>
    </source>
</reference>
<gene>
    <name evidence="10" type="ORF">MFFC18_22980</name>
</gene>
<dbReference type="GO" id="GO:0006281">
    <property type="term" value="P:DNA repair"/>
    <property type="evidence" value="ECO:0007669"/>
    <property type="project" value="UniProtKB-KW"/>
</dbReference>
<dbReference type="Pfam" id="PF04679">
    <property type="entry name" value="DNA_ligase_A_C"/>
    <property type="match status" value="1"/>
</dbReference>
<dbReference type="AlphaFoldDB" id="A0A5B9P7Z7"/>